<accession>A0A7M7KHZ9</accession>
<evidence type="ECO:0000256" key="10">
    <source>
        <dbReference type="PROSITE-ProRule" id="PRU00282"/>
    </source>
</evidence>
<dbReference type="PANTHER" id="PTHR45760">
    <property type="entry name" value="FI19922P1-RELATED"/>
    <property type="match status" value="1"/>
</dbReference>
<dbReference type="RefSeq" id="XP_022667098.1">
    <property type="nucleotide sequence ID" value="XM_022811363.1"/>
</dbReference>
<evidence type="ECO:0000313" key="13">
    <source>
        <dbReference type="Proteomes" id="UP000594260"/>
    </source>
</evidence>
<dbReference type="Proteomes" id="UP000594260">
    <property type="component" value="Unplaced"/>
</dbReference>
<sequence>MSNSSPDISPSQRVVASSSGAVATAIFMTPLDVVKVRLQSQQKTSIRYRCSPACNQLLMSCVCPGTETETHRPYWVHSLQQQPCHHHHHSAGQLYQTPFKGTADALLGIARREGLGALWSGLPPTLVMAVPATVIYFSTYDTVKKTFIHNQTFQSTIGVAISSGAVARVVTASCVSPLELFRTKLQSQKMTYAQLIRAVQEMVAARGIGSLYLGLSSTLLRDVPFSCIYWASYESFKKSFVPKDENPQLRFCLGAGAISGTAAAVVTLPFDVVKTYRQIELGGQMSRPPESGLHGAGPFAMLADIYRKQGTRGLFAGLVPRIVKTAPACAIMISTYEMFKNFFLS</sequence>
<dbReference type="RefSeq" id="XP_022667099.1">
    <property type="nucleotide sequence ID" value="XM_022811364.1"/>
</dbReference>
<dbReference type="SUPFAM" id="SSF103506">
    <property type="entry name" value="Mitochondrial carrier"/>
    <property type="match status" value="1"/>
</dbReference>
<dbReference type="OMA" id="DQTSVGA"/>
<dbReference type="InterPro" id="IPR023395">
    <property type="entry name" value="MCP_dom_sf"/>
</dbReference>
<dbReference type="EnsemblMetazoa" id="XM_022811359">
    <property type="protein sequence ID" value="XP_022667094"/>
    <property type="gene ID" value="LOC111252836"/>
</dbReference>
<feature type="repeat" description="Solcar" evidence="10">
    <location>
        <begin position="11"/>
        <end position="146"/>
    </location>
</feature>
<dbReference type="EnsemblMetazoa" id="XM_022811363">
    <property type="protein sequence ID" value="XP_022667098"/>
    <property type="gene ID" value="LOC111252836"/>
</dbReference>
<organism evidence="12 13">
    <name type="scientific">Varroa destructor</name>
    <name type="common">Honeybee mite</name>
    <dbReference type="NCBI Taxonomy" id="109461"/>
    <lineage>
        <taxon>Eukaryota</taxon>
        <taxon>Metazoa</taxon>
        <taxon>Ecdysozoa</taxon>
        <taxon>Arthropoda</taxon>
        <taxon>Chelicerata</taxon>
        <taxon>Arachnida</taxon>
        <taxon>Acari</taxon>
        <taxon>Parasitiformes</taxon>
        <taxon>Mesostigmata</taxon>
        <taxon>Gamasina</taxon>
        <taxon>Dermanyssoidea</taxon>
        <taxon>Varroidae</taxon>
        <taxon>Varroa</taxon>
    </lineage>
</organism>
<evidence type="ECO:0000256" key="1">
    <source>
        <dbReference type="ARBA" id="ARBA00004448"/>
    </source>
</evidence>
<reference evidence="12" key="1">
    <citation type="submission" date="2021-01" db="UniProtKB">
        <authorList>
            <consortium name="EnsemblMetazoa"/>
        </authorList>
    </citation>
    <scope>IDENTIFICATION</scope>
</reference>
<dbReference type="GO" id="GO:1990542">
    <property type="term" value="P:mitochondrial transmembrane transport"/>
    <property type="evidence" value="ECO:0007669"/>
    <property type="project" value="InterPro"/>
</dbReference>
<name>A0A7M7KHZ9_VARDE</name>
<dbReference type="RefSeq" id="XP_022667096.1">
    <property type="nucleotide sequence ID" value="XM_022811361.1"/>
</dbReference>
<dbReference type="InterPro" id="IPR045315">
    <property type="entry name" value="Mtm1-like"/>
</dbReference>
<evidence type="ECO:0000256" key="6">
    <source>
        <dbReference type="ARBA" id="ARBA00022792"/>
    </source>
</evidence>
<comment type="similarity">
    <text evidence="2 11">Belongs to the mitochondrial carrier (TC 2.A.29) family.</text>
</comment>
<dbReference type="PANTHER" id="PTHR45760:SF2">
    <property type="entry name" value="FI19922P1-RELATED"/>
    <property type="match status" value="1"/>
</dbReference>
<evidence type="ECO:0000256" key="11">
    <source>
        <dbReference type="RuleBase" id="RU000488"/>
    </source>
</evidence>
<dbReference type="GeneID" id="111252836"/>
<dbReference type="Gene3D" id="1.50.40.10">
    <property type="entry name" value="Mitochondrial carrier domain"/>
    <property type="match status" value="2"/>
</dbReference>
<evidence type="ECO:0000313" key="12">
    <source>
        <dbReference type="EnsemblMetazoa" id="XP_022667099"/>
    </source>
</evidence>
<evidence type="ECO:0008006" key="14">
    <source>
        <dbReference type="Google" id="ProtNLM"/>
    </source>
</evidence>
<comment type="subcellular location">
    <subcellularLocation>
        <location evidence="1">Mitochondrion inner membrane</location>
        <topology evidence="1">Multi-pass membrane protein</topology>
    </subcellularLocation>
</comment>
<keyword evidence="4 10" id="KW-0812">Transmembrane</keyword>
<keyword evidence="5" id="KW-0677">Repeat</keyword>
<protein>
    <recommendedName>
        <fullName evidence="14">Mitochondrial carrier protein</fullName>
    </recommendedName>
</protein>
<keyword evidence="13" id="KW-1185">Reference proteome</keyword>
<dbReference type="EnsemblMetazoa" id="XM_022811364">
    <property type="protein sequence ID" value="XP_022667099"/>
    <property type="gene ID" value="LOC111252836"/>
</dbReference>
<evidence type="ECO:0000256" key="7">
    <source>
        <dbReference type="ARBA" id="ARBA00022989"/>
    </source>
</evidence>
<proteinExistence type="inferred from homology"/>
<dbReference type="EnsemblMetazoa" id="XM_022811358">
    <property type="protein sequence ID" value="XP_022667093"/>
    <property type="gene ID" value="LOC111252836"/>
</dbReference>
<keyword evidence="6" id="KW-0999">Mitochondrion inner membrane</keyword>
<dbReference type="AlphaFoldDB" id="A0A7M7KHZ9"/>
<keyword evidence="8" id="KW-0496">Mitochondrion</keyword>
<dbReference type="InterPro" id="IPR018108">
    <property type="entry name" value="MCP_transmembrane"/>
</dbReference>
<dbReference type="Pfam" id="PF00153">
    <property type="entry name" value="Mito_carr"/>
    <property type="match status" value="4"/>
</dbReference>
<feature type="repeat" description="Solcar" evidence="10">
    <location>
        <begin position="247"/>
        <end position="342"/>
    </location>
</feature>
<dbReference type="GO" id="GO:0005743">
    <property type="term" value="C:mitochondrial inner membrane"/>
    <property type="evidence" value="ECO:0007669"/>
    <property type="project" value="UniProtKB-SubCell"/>
</dbReference>
<dbReference type="PROSITE" id="PS50920">
    <property type="entry name" value="SOLCAR"/>
    <property type="match status" value="3"/>
</dbReference>
<evidence type="ECO:0000256" key="5">
    <source>
        <dbReference type="ARBA" id="ARBA00022737"/>
    </source>
</evidence>
<feature type="repeat" description="Solcar" evidence="10">
    <location>
        <begin position="155"/>
        <end position="239"/>
    </location>
</feature>
<evidence type="ECO:0000256" key="9">
    <source>
        <dbReference type="ARBA" id="ARBA00023136"/>
    </source>
</evidence>
<keyword evidence="3 11" id="KW-0813">Transport</keyword>
<dbReference type="OrthoDB" id="1747031at2759"/>
<evidence type="ECO:0000256" key="4">
    <source>
        <dbReference type="ARBA" id="ARBA00022692"/>
    </source>
</evidence>
<dbReference type="InParanoid" id="A0A7M7KHZ9"/>
<keyword evidence="7" id="KW-1133">Transmembrane helix</keyword>
<evidence type="ECO:0000256" key="3">
    <source>
        <dbReference type="ARBA" id="ARBA00022448"/>
    </source>
</evidence>
<dbReference type="RefSeq" id="XP_022667097.1">
    <property type="nucleotide sequence ID" value="XM_022811362.1"/>
</dbReference>
<dbReference type="EnsemblMetazoa" id="XM_022811361">
    <property type="protein sequence ID" value="XP_022667096"/>
    <property type="gene ID" value="LOC111252836"/>
</dbReference>
<keyword evidence="9 10" id="KW-0472">Membrane</keyword>
<evidence type="ECO:0000256" key="2">
    <source>
        <dbReference type="ARBA" id="ARBA00006375"/>
    </source>
</evidence>
<dbReference type="KEGG" id="vde:111252836"/>
<dbReference type="RefSeq" id="XP_022667094.1">
    <property type="nucleotide sequence ID" value="XM_022811359.1"/>
</dbReference>
<evidence type="ECO:0000256" key="8">
    <source>
        <dbReference type="ARBA" id="ARBA00023128"/>
    </source>
</evidence>
<dbReference type="RefSeq" id="XP_022667093.1">
    <property type="nucleotide sequence ID" value="XM_022811358.1"/>
</dbReference>
<dbReference type="EnsemblMetazoa" id="XM_022811362">
    <property type="protein sequence ID" value="XP_022667097"/>
    <property type="gene ID" value="LOC111252836"/>
</dbReference>